<name>A0A165EJ66_9APHY</name>
<sequence length="246" mass="27857">MEVTFLRTFCMANHLKSDISAGILPRFFQQFQSTIDGAFCVQVRDITSEQALTFDPESELRLEVREELATSLPIIVYGKLITYLNSCHHAQDSDHYKAQSSPSHVDGMMLNPIAQSLRMITHRGRQFCTARSSIGDSNVVVRTHYEGSSLAQIQDLFVHKRMVPDGGTITQTFAVVKFYSQLSSDDMQYDPYRRFNHLHSRLMYAVPSADIAVMSFKDIKGHFASCPFEDSRLNRSCISTIPLDDS</sequence>
<evidence type="ECO:0000313" key="2">
    <source>
        <dbReference type="Proteomes" id="UP000076871"/>
    </source>
</evidence>
<reference evidence="1 2" key="1">
    <citation type="journal article" date="2016" name="Mol. Biol. Evol.">
        <title>Comparative Genomics of Early-Diverging Mushroom-Forming Fungi Provides Insights into the Origins of Lignocellulose Decay Capabilities.</title>
        <authorList>
            <person name="Nagy L.G."/>
            <person name="Riley R."/>
            <person name="Tritt A."/>
            <person name="Adam C."/>
            <person name="Daum C."/>
            <person name="Floudas D."/>
            <person name="Sun H."/>
            <person name="Yadav J.S."/>
            <person name="Pangilinan J."/>
            <person name="Larsson K.H."/>
            <person name="Matsuura K."/>
            <person name="Barry K."/>
            <person name="Labutti K."/>
            <person name="Kuo R."/>
            <person name="Ohm R.A."/>
            <person name="Bhattacharya S.S."/>
            <person name="Shirouzu T."/>
            <person name="Yoshinaga Y."/>
            <person name="Martin F.M."/>
            <person name="Grigoriev I.V."/>
            <person name="Hibbett D.S."/>
        </authorList>
    </citation>
    <scope>NUCLEOTIDE SEQUENCE [LARGE SCALE GENOMIC DNA]</scope>
    <source>
        <strain evidence="1 2">93-53</strain>
    </source>
</reference>
<dbReference type="GeneID" id="63821337"/>
<evidence type="ECO:0000313" key="1">
    <source>
        <dbReference type="EMBL" id="KZT07160.1"/>
    </source>
</evidence>
<dbReference type="RefSeq" id="XP_040764900.1">
    <property type="nucleotide sequence ID" value="XM_040904307.1"/>
</dbReference>
<proteinExistence type="predicted"/>
<protein>
    <submittedName>
        <fullName evidence="1">Uncharacterized protein</fullName>
    </submittedName>
</protein>
<dbReference type="AlphaFoldDB" id="A0A165EJ66"/>
<dbReference type="EMBL" id="KV427620">
    <property type="protein sequence ID" value="KZT07160.1"/>
    <property type="molecule type" value="Genomic_DNA"/>
</dbReference>
<dbReference type="InParanoid" id="A0A165EJ66"/>
<gene>
    <name evidence="1" type="ORF">LAESUDRAFT_651556</name>
</gene>
<dbReference type="OrthoDB" id="2749311at2759"/>
<keyword evidence="2" id="KW-1185">Reference proteome</keyword>
<organism evidence="1 2">
    <name type="scientific">Laetiporus sulphureus 93-53</name>
    <dbReference type="NCBI Taxonomy" id="1314785"/>
    <lineage>
        <taxon>Eukaryota</taxon>
        <taxon>Fungi</taxon>
        <taxon>Dikarya</taxon>
        <taxon>Basidiomycota</taxon>
        <taxon>Agaricomycotina</taxon>
        <taxon>Agaricomycetes</taxon>
        <taxon>Polyporales</taxon>
        <taxon>Laetiporus</taxon>
    </lineage>
</organism>
<dbReference type="STRING" id="1314785.A0A165EJ66"/>
<accession>A0A165EJ66</accession>
<dbReference type="Proteomes" id="UP000076871">
    <property type="component" value="Unassembled WGS sequence"/>
</dbReference>